<keyword evidence="2" id="KW-0238">DNA-binding</keyword>
<dbReference type="PRINTS" id="PR00038">
    <property type="entry name" value="HTHLUXR"/>
</dbReference>
<reference evidence="7" key="1">
    <citation type="submission" date="2022-08" db="EMBL/GenBank/DDBJ databases">
        <title>Reclassification of Massilia species as members of the genera Telluria, Duganella, Pseudoduganella, Mokoshia gen. nov. and Zemynaea gen. nov. using orthogonal and non-orthogonal genome-based approaches.</title>
        <authorList>
            <person name="Bowman J.P."/>
        </authorList>
    </citation>
    <scope>NUCLEOTIDE SEQUENCE</scope>
    <source>
        <strain evidence="7">LMG 11547</strain>
    </source>
</reference>
<dbReference type="PROSITE" id="PS50043">
    <property type="entry name" value="HTH_LUXR_2"/>
    <property type="match status" value="1"/>
</dbReference>
<dbReference type="InterPro" id="IPR000792">
    <property type="entry name" value="Tscrpt_reg_LuxR_C"/>
</dbReference>
<dbReference type="InterPro" id="IPR001789">
    <property type="entry name" value="Sig_transdc_resp-reg_receiver"/>
</dbReference>
<gene>
    <name evidence="7" type="ORF">NX786_21415</name>
</gene>
<dbReference type="EMBL" id="JANUHC010000008">
    <property type="protein sequence ID" value="MCS0631894.1"/>
    <property type="molecule type" value="Genomic_DNA"/>
</dbReference>
<dbReference type="SUPFAM" id="SSF52172">
    <property type="entry name" value="CheY-like"/>
    <property type="match status" value="1"/>
</dbReference>
<dbReference type="Gene3D" id="1.10.10.10">
    <property type="entry name" value="Winged helix-like DNA-binding domain superfamily/Winged helix DNA-binding domain"/>
    <property type="match status" value="1"/>
</dbReference>
<keyword evidence="8" id="KW-1185">Reference proteome</keyword>
<feature type="domain" description="HTH luxR-type" evidence="5">
    <location>
        <begin position="141"/>
        <end position="206"/>
    </location>
</feature>
<keyword evidence="1" id="KW-0805">Transcription regulation</keyword>
<dbReference type="PROSITE" id="PS50110">
    <property type="entry name" value="RESPONSE_REGULATORY"/>
    <property type="match status" value="1"/>
</dbReference>
<evidence type="ECO:0000256" key="3">
    <source>
        <dbReference type="ARBA" id="ARBA00023163"/>
    </source>
</evidence>
<name>A0ABT2C5F8_9BURK</name>
<feature type="modified residue" description="4-aspartylphosphate" evidence="4">
    <location>
        <position position="60"/>
    </location>
</feature>
<dbReference type="PANTHER" id="PTHR44688:SF16">
    <property type="entry name" value="DNA-BINDING TRANSCRIPTIONAL ACTIVATOR DEVR_DOSR"/>
    <property type="match status" value="1"/>
</dbReference>
<dbReference type="Proteomes" id="UP001165263">
    <property type="component" value="Unassembled WGS sequence"/>
</dbReference>
<dbReference type="SMART" id="SM00421">
    <property type="entry name" value="HTH_LUXR"/>
    <property type="match status" value="1"/>
</dbReference>
<dbReference type="PANTHER" id="PTHR44688">
    <property type="entry name" value="DNA-BINDING TRANSCRIPTIONAL ACTIVATOR DEVR_DOSR"/>
    <property type="match status" value="1"/>
</dbReference>
<evidence type="ECO:0000259" key="5">
    <source>
        <dbReference type="PROSITE" id="PS50043"/>
    </source>
</evidence>
<organism evidence="7 8">
    <name type="scientific">Telluria mixta</name>
    <dbReference type="NCBI Taxonomy" id="34071"/>
    <lineage>
        <taxon>Bacteria</taxon>
        <taxon>Pseudomonadati</taxon>
        <taxon>Pseudomonadota</taxon>
        <taxon>Betaproteobacteria</taxon>
        <taxon>Burkholderiales</taxon>
        <taxon>Oxalobacteraceae</taxon>
        <taxon>Telluria group</taxon>
        <taxon>Telluria</taxon>
    </lineage>
</organism>
<evidence type="ECO:0000313" key="7">
    <source>
        <dbReference type="EMBL" id="MCS0631894.1"/>
    </source>
</evidence>
<dbReference type="SMART" id="SM00448">
    <property type="entry name" value="REC"/>
    <property type="match status" value="1"/>
</dbReference>
<evidence type="ECO:0000256" key="2">
    <source>
        <dbReference type="ARBA" id="ARBA00023125"/>
    </source>
</evidence>
<sequence length="216" mass="23744">MNSSPTPSPELVYVVDDDADVRESLSRLLRSVGMDVAVYGSVADFARARRPDVCSCLLLDVRLQGASGLDLQDQLNRDGVSLPVVFMTGFGDIPMTVRAMKGGAVDFLAKPFREQDLLDAVHQALARDRERRAKRHAHEALANRYALLTPREKQVMALAVRGLMNKQIAGEVGTSEITVKIHRGNAMRKMEAKTFADLVRMAEALDITQGQDATHT</sequence>
<dbReference type="CDD" id="cd06170">
    <property type="entry name" value="LuxR_C_like"/>
    <property type="match status" value="1"/>
</dbReference>
<comment type="caution">
    <text evidence="7">The sequence shown here is derived from an EMBL/GenBank/DDBJ whole genome shotgun (WGS) entry which is preliminary data.</text>
</comment>
<feature type="domain" description="Response regulatory" evidence="6">
    <location>
        <begin position="11"/>
        <end position="125"/>
    </location>
</feature>
<dbReference type="Pfam" id="PF00196">
    <property type="entry name" value="GerE"/>
    <property type="match status" value="1"/>
</dbReference>
<keyword evidence="3" id="KW-0804">Transcription</keyword>
<keyword evidence="4" id="KW-0597">Phosphoprotein</keyword>
<accession>A0ABT2C5F8</accession>
<dbReference type="InterPro" id="IPR011006">
    <property type="entry name" value="CheY-like_superfamily"/>
</dbReference>
<evidence type="ECO:0000313" key="8">
    <source>
        <dbReference type="Proteomes" id="UP001165263"/>
    </source>
</evidence>
<evidence type="ECO:0000256" key="1">
    <source>
        <dbReference type="ARBA" id="ARBA00023015"/>
    </source>
</evidence>
<evidence type="ECO:0000256" key="4">
    <source>
        <dbReference type="PROSITE-ProRule" id="PRU00169"/>
    </source>
</evidence>
<dbReference type="Gene3D" id="3.40.50.2300">
    <property type="match status" value="1"/>
</dbReference>
<proteinExistence type="predicted"/>
<dbReference type="InterPro" id="IPR036388">
    <property type="entry name" value="WH-like_DNA-bd_sf"/>
</dbReference>
<dbReference type="Pfam" id="PF00072">
    <property type="entry name" value="Response_reg"/>
    <property type="match status" value="1"/>
</dbReference>
<dbReference type="RefSeq" id="WP_259450938.1">
    <property type="nucleotide sequence ID" value="NZ_CP119520.1"/>
</dbReference>
<protein>
    <submittedName>
        <fullName evidence="7">Response regulator</fullName>
    </submittedName>
</protein>
<evidence type="ECO:0000259" key="6">
    <source>
        <dbReference type="PROSITE" id="PS50110"/>
    </source>
</evidence>